<keyword evidence="11" id="KW-1185">Reference proteome</keyword>
<accession>A0ABU9EJQ3</accession>
<evidence type="ECO:0000259" key="7">
    <source>
        <dbReference type="Pfam" id="PF01385"/>
    </source>
</evidence>
<comment type="caution">
    <text evidence="9">The sequence shown here is derived from an EMBL/GenBank/DDBJ whole genome shotgun (WGS) entry which is preliminary data.</text>
</comment>
<gene>
    <name evidence="9" type="ORF">AAEJ74_10910</name>
    <name evidence="10" type="ORF">AAEJ74_24775</name>
</gene>
<evidence type="ECO:0000256" key="2">
    <source>
        <dbReference type="ARBA" id="ARBA00011044"/>
    </source>
</evidence>
<evidence type="ECO:0000256" key="5">
    <source>
        <dbReference type="ARBA" id="ARBA00023172"/>
    </source>
</evidence>
<keyword evidence="5" id="KW-0233">DNA recombination</keyword>
<evidence type="ECO:0000259" key="8">
    <source>
        <dbReference type="Pfam" id="PF07282"/>
    </source>
</evidence>
<dbReference type="EMBL" id="JBBWYZ010000026">
    <property type="protein sequence ID" value="MEK9514752.1"/>
    <property type="molecule type" value="Genomic_DNA"/>
</dbReference>
<feature type="domain" description="Probable transposase IS891/IS1136/IS1341" evidence="7">
    <location>
        <begin position="202"/>
        <end position="317"/>
    </location>
</feature>
<protein>
    <submittedName>
        <fullName evidence="9">Transposase</fullName>
    </submittedName>
</protein>
<comment type="similarity">
    <text evidence="1">In the C-terminal section; belongs to the transposase 35 family.</text>
</comment>
<dbReference type="PANTHER" id="PTHR30405">
    <property type="entry name" value="TRANSPOSASE"/>
    <property type="match status" value="1"/>
</dbReference>
<comment type="similarity">
    <text evidence="2">In the N-terminal section; belongs to the transposase 2 family.</text>
</comment>
<dbReference type="EMBL" id="JBBWYZ010000008">
    <property type="protein sequence ID" value="MEK9512180.1"/>
    <property type="molecule type" value="Genomic_DNA"/>
</dbReference>
<evidence type="ECO:0000256" key="3">
    <source>
        <dbReference type="ARBA" id="ARBA00022578"/>
    </source>
</evidence>
<keyword evidence="4" id="KW-0238">DNA-binding</keyword>
<dbReference type="Pfam" id="PF01385">
    <property type="entry name" value="OrfB_IS605"/>
    <property type="match status" value="1"/>
</dbReference>
<proteinExistence type="inferred from homology"/>
<dbReference type="Pfam" id="PF07282">
    <property type="entry name" value="Cas12f1-like_TNB"/>
    <property type="match status" value="1"/>
</dbReference>
<name>A0ABU9EJQ3_LIMFS</name>
<organism evidence="9 11">
    <name type="scientific">Limnospira fusiformis PMC 851.14</name>
    <dbReference type="NCBI Taxonomy" id="2219512"/>
    <lineage>
        <taxon>Bacteria</taxon>
        <taxon>Bacillati</taxon>
        <taxon>Cyanobacteriota</taxon>
        <taxon>Cyanophyceae</taxon>
        <taxon>Oscillatoriophycideae</taxon>
        <taxon>Oscillatoriales</taxon>
        <taxon>Sirenicapillariaceae</taxon>
        <taxon>Limnospira</taxon>
    </lineage>
</organism>
<evidence type="ECO:0000256" key="1">
    <source>
        <dbReference type="ARBA" id="ARBA00008761"/>
    </source>
</evidence>
<dbReference type="PANTHER" id="PTHR30405:SF25">
    <property type="entry name" value="RNA-GUIDED DNA ENDONUCLEASE INSQ-RELATED"/>
    <property type="match status" value="1"/>
</dbReference>
<evidence type="ECO:0000256" key="6">
    <source>
        <dbReference type="SAM" id="MobiDB-lite"/>
    </source>
</evidence>
<feature type="compositionally biased region" description="Basic residues" evidence="6">
    <location>
        <begin position="258"/>
        <end position="268"/>
    </location>
</feature>
<evidence type="ECO:0000256" key="4">
    <source>
        <dbReference type="ARBA" id="ARBA00023125"/>
    </source>
</evidence>
<dbReference type="InterPro" id="IPR051399">
    <property type="entry name" value="RNA-guided_DNA_endo/Transpos"/>
</dbReference>
<dbReference type="Proteomes" id="UP001387447">
    <property type="component" value="Unassembled WGS sequence"/>
</dbReference>
<feature type="domain" description="Cas12f1-like TNB" evidence="8">
    <location>
        <begin position="329"/>
        <end position="393"/>
    </location>
</feature>
<keyword evidence="3" id="KW-0815">Transposition</keyword>
<evidence type="ECO:0000313" key="10">
    <source>
        <dbReference type="EMBL" id="MEK9514752.1"/>
    </source>
</evidence>
<dbReference type="InterPro" id="IPR001959">
    <property type="entry name" value="Transposase"/>
</dbReference>
<dbReference type="InterPro" id="IPR010095">
    <property type="entry name" value="Cas12f1-like_TNB"/>
</dbReference>
<evidence type="ECO:0000313" key="9">
    <source>
        <dbReference type="EMBL" id="MEK9512180.1"/>
    </source>
</evidence>
<sequence>MVVTVLMTRAKLSRSRMRLKSQVRFWRRVGWATTRLSLTVLEFKAYGKPQQFSAIDEAVRTVQFIRNQAIRYWMDNQGTGQNDLQKLCAQLAKEFPFAAELNSMARQASAERAWSAISRFYENCKKGIPGKKGFPSFKKNNRSVEYKTSGWKLDSNRKAITFTDKKGIGRLKLKGTRDLHFYPIEQIKRVRLVKRADGYYVQFCIRVERTEFVEPSGRAIGLDVGLKEFYTDSNGETVGNPRHLRKSESRLKQSQRTVSRRKKGGQNRAKAKVVLGKRHLKISRQRKDLAVKLARCVIQSNDLVAYEDLRIRNMVRNHSLAKSISDASWYQFRVWLEYLGKVFGKSTIAVPPHRTSQECSRCGVIVQKTLSTRTHVCRCGCVMDRDYNAARNILSRGLSTVGHTGTLALDASNASGESTSTLAGAILSEQVGSLSEESPSL</sequence>
<evidence type="ECO:0000313" key="11">
    <source>
        <dbReference type="Proteomes" id="UP001387447"/>
    </source>
</evidence>
<feature type="region of interest" description="Disordered" evidence="6">
    <location>
        <begin position="234"/>
        <end position="268"/>
    </location>
</feature>
<dbReference type="NCBIfam" id="NF040570">
    <property type="entry name" value="guided_TnpB"/>
    <property type="match status" value="1"/>
</dbReference>
<reference evidence="9 11" key="1">
    <citation type="journal article" date="2024" name="Front. Microbiol.">
        <title>Transcriptomic insights into the dominance of two phototrophs throughout the water column of a tropical hypersaline-alkaline crater lake (Dziani Dzaha, Mayotte).</title>
        <authorList>
            <person name="Duperron S."/>
            <person name="Halary S."/>
            <person name="Bouly J.-P."/>
            <person name="Roussel T."/>
            <person name="Hugoni M."/>
            <person name="Bruto M."/>
            <person name="Oger P."/>
            <person name="Duval C."/>
            <person name="Woo A."/>
            <person name="Jezequiel D."/>
            <person name="Ader M."/>
            <person name="Leboulanger C."/>
            <person name="Agogue H."/>
            <person name="Grossi V."/>
            <person name="Trousselier M."/>
            <person name="Bernard C."/>
        </authorList>
    </citation>
    <scope>NUCLEOTIDE SEQUENCE [LARGE SCALE GENOMIC DNA]</scope>
    <source>
        <strain evidence="9 11">PMC 851.14</strain>
    </source>
</reference>